<feature type="transmembrane region" description="Helical" evidence="9">
    <location>
        <begin position="208"/>
        <end position="232"/>
    </location>
</feature>
<dbReference type="PANTHER" id="PTHR24291:SF50">
    <property type="entry name" value="BIFUNCTIONAL ALBAFLAVENONE MONOOXYGENASE_TERPENE SYNTHASE"/>
    <property type="match status" value="1"/>
</dbReference>
<comment type="caution">
    <text evidence="10">The sequence shown here is derived from an EMBL/GenBank/DDBJ whole genome shotgun (WGS) entry which is preliminary data.</text>
</comment>
<gene>
    <name evidence="10" type="ORF">C2G38_549397</name>
</gene>
<keyword evidence="9" id="KW-0472">Membrane</keyword>
<keyword evidence="11" id="KW-1185">Reference proteome</keyword>
<dbReference type="InterPro" id="IPR001128">
    <property type="entry name" value="Cyt_P450"/>
</dbReference>
<dbReference type="PRINTS" id="PR00463">
    <property type="entry name" value="EP450I"/>
</dbReference>
<dbReference type="AlphaFoldDB" id="A0A397U6V9"/>
<proteinExistence type="inferred from homology"/>
<dbReference type="SUPFAM" id="SSF48264">
    <property type="entry name" value="Cytochrome P450"/>
    <property type="match status" value="1"/>
</dbReference>
<keyword evidence="6 8" id="KW-0503">Monooxygenase</keyword>
<keyword evidence="4 8" id="KW-0560">Oxidoreductase</keyword>
<dbReference type="GO" id="GO:0005506">
    <property type="term" value="F:iron ion binding"/>
    <property type="evidence" value="ECO:0007669"/>
    <property type="project" value="InterPro"/>
</dbReference>
<evidence type="ECO:0000313" key="11">
    <source>
        <dbReference type="Proteomes" id="UP000266673"/>
    </source>
</evidence>
<feature type="binding site" description="axial binding residue" evidence="7">
    <location>
        <position position="450"/>
    </location>
    <ligand>
        <name>heme</name>
        <dbReference type="ChEBI" id="CHEBI:30413"/>
    </ligand>
    <ligandPart>
        <name>Fe</name>
        <dbReference type="ChEBI" id="CHEBI:18248"/>
    </ligandPart>
</feature>
<dbReference type="EMBL" id="QKWP01001885">
    <property type="protein sequence ID" value="RIB05985.1"/>
    <property type="molecule type" value="Genomic_DNA"/>
</dbReference>
<protein>
    <submittedName>
        <fullName evidence="10">Cytochrome P450</fullName>
    </submittedName>
</protein>
<keyword evidence="5 7" id="KW-0408">Iron</keyword>
<reference evidence="10 11" key="1">
    <citation type="submission" date="2018-06" db="EMBL/GenBank/DDBJ databases">
        <title>Comparative genomics reveals the genomic features of Rhizophagus irregularis, R. cerebriforme, R. diaphanum and Gigaspora rosea, and their symbiotic lifestyle signature.</title>
        <authorList>
            <person name="Morin E."/>
            <person name="San Clemente H."/>
            <person name="Chen E.C.H."/>
            <person name="De La Providencia I."/>
            <person name="Hainaut M."/>
            <person name="Kuo A."/>
            <person name="Kohler A."/>
            <person name="Murat C."/>
            <person name="Tang N."/>
            <person name="Roy S."/>
            <person name="Loubradou J."/>
            <person name="Henrissat B."/>
            <person name="Grigoriev I.V."/>
            <person name="Corradi N."/>
            <person name="Roux C."/>
            <person name="Martin F.M."/>
        </authorList>
    </citation>
    <scope>NUCLEOTIDE SEQUENCE [LARGE SCALE GENOMIC DNA]</scope>
    <source>
        <strain evidence="10 11">DAOM 194757</strain>
    </source>
</reference>
<dbReference type="GO" id="GO:0004497">
    <property type="term" value="F:monooxygenase activity"/>
    <property type="evidence" value="ECO:0007669"/>
    <property type="project" value="UniProtKB-KW"/>
</dbReference>
<evidence type="ECO:0000313" key="10">
    <source>
        <dbReference type="EMBL" id="RIB05985.1"/>
    </source>
</evidence>
<sequence length="502" mass="58061">MGIISFAGIILLLYISHYYYRYFTRPNPLAGPFPLPFIGTLIQIGVNPRKWAEKNLDDSVDIWEFHAGPFRVIVLANAKYLEKVYLTYNDSTKNLYKESKFFKRCMNGNNDTGARASMIFNNDFPKWKRNRQFVTKILMSKKYQYGFLNSVQEIFKEVEEEWNKNDVVIFDFSKWAPLYKSEVTIATIIGQPLYNLSSYDSISKAANAYLAMFTILVFMPKAISSIAMYFGFNTLKKYSIFLNGTIRSIIEKRRDELKNGSTANLNLLDLLLITNSSNVSDEYIEGEQPMNDVEIETNLAETIAASIETTSSGLCFIAYNIAKNPLILEKLRAEILKVFGSNTTSIVTYEDLERCRYIDALVKEMLRHSNPGPFNLRVLDDYESVGDCLWSPGTWFWLDHHRVMNNPNHWKEPNKFDPDRFLNEEEGGTGEFNKTCKNSYVPFGGGIRMCPGRNIALLELKLFVVLFYRKYDLDLVNKNDPIKYYYTSTNHVYDLMVRISQK</sequence>
<dbReference type="InterPro" id="IPR050196">
    <property type="entry name" value="Cytochrome_P450_Monoox"/>
</dbReference>
<dbReference type="InterPro" id="IPR036396">
    <property type="entry name" value="Cyt_P450_sf"/>
</dbReference>
<keyword evidence="3 7" id="KW-0479">Metal-binding</keyword>
<name>A0A397U6V9_9GLOM</name>
<accession>A0A397U6V9</accession>
<dbReference type="OrthoDB" id="1470350at2759"/>
<evidence type="ECO:0000256" key="4">
    <source>
        <dbReference type="ARBA" id="ARBA00023002"/>
    </source>
</evidence>
<dbReference type="PROSITE" id="PS00086">
    <property type="entry name" value="CYTOCHROME_P450"/>
    <property type="match status" value="1"/>
</dbReference>
<organism evidence="10 11">
    <name type="scientific">Gigaspora rosea</name>
    <dbReference type="NCBI Taxonomy" id="44941"/>
    <lineage>
        <taxon>Eukaryota</taxon>
        <taxon>Fungi</taxon>
        <taxon>Fungi incertae sedis</taxon>
        <taxon>Mucoromycota</taxon>
        <taxon>Glomeromycotina</taxon>
        <taxon>Glomeromycetes</taxon>
        <taxon>Diversisporales</taxon>
        <taxon>Gigasporaceae</taxon>
        <taxon>Gigaspora</taxon>
    </lineage>
</organism>
<evidence type="ECO:0000256" key="6">
    <source>
        <dbReference type="ARBA" id="ARBA00023033"/>
    </source>
</evidence>
<dbReference type="PRINTS" id="PR00385">
    <property type="entry name" value="P450"/>
</dbReference>
<evidence type="ECO:0000256" key="9">
    <source>
        <dbReference type="SAM" id="Phobius"/>
    </source>
</evidence>
<keyword evidence="9" id="KW-0812">Transmembrane</keyword>
<evidence type="ECO:0000256" key="1">
    <source>
        <dbReference type="ARBA" id="ARBA00010617"/>
    </source>
</evidence>
<dbReference type="GO" id="GO:0016705">
    <property type="term" value="F:oxidoreductase activity, acting on paired donors, with incorporation or reduction of molecular oxygen"/>
    <property type="evidence" value="ECO:0007669"/>
    <property type="project" value="InterPro"/>
</dbReference>
<comment type="cofactor">
    <cofactor evidence="7">
        <name>heme</name>
        <dbReference type="ChEBI" id="CHEBI:30413"/>
    </cofactor>
</comment>
<dbReference type="Pfam" id="PF00067">
    <property type="entry name" value="p450"/>
    <property type="match status" value="1"/>
</dbReference>
<evidence type="ECO:0000256" key="2">
    <source>
        <dbReference type="ARBA" id="ARBA00022617"/>
    </source>
</evidence>
<comment type="similarity">
    <text evidence="1 8">Belongs to the cytochrome P450 family.</text>
</comment>
<dbReference type="STRING" id="44941.A0A397U6V9"/>
<evidence type="ECO:0000256" key="7">
    <source>
        <dbReference type="PIRSR" id="PIRSR602401-1"/>
    </source>
</evidence>
<dbReference type="Gene3D" id="1.10.630.10">
    <property type="entry name" value="Cytochrome P450"/>
    <property type="match status" value="1"/>
</dbReference>
<dbReference type="InterPro" id="IPR002401">
    <property type="entry name" value="Cyt_P450_E_grp-I"/>
</dbReference>
<evidence type="ECO:0000256" key="5">
    <source>
        <dbReference type="ARBA" id="ARBA00023004"/>
    </source>
</evidence>
<dbReference type="Proteomes" id="UP000266673">
    <property type="component" value="Unassembled WGS sequence"/>
</dbReference>
<evidence type="ECO:0000256" key="8">
    <source>
        <dbReference type="RuleBase" id="RU000461"/>
    </source>
</evidence>
<dbReference type="PANTHER" id="PTHR24291">
    <property type="entry name" value="CYTOCHROME P450 FAMILY 4"/>
    <property type="match status" value="1"/>
</dbReference>
<keyword evidence="2 7" id="KW-0349">Heme</keyword>
<evidence type="ECO:0000256" key="3">
    <source>
        <dbReference type="ARBA" id="ARBA00022723"/>
    </source>
</evidence>
<dbReference type="GO" id="GO:0020037">
    <property type="term" value="F:heme binding"/>
    <property type="evidence" value="ECO:0007669"/>
    <property type="project" value="InterPro"/>
</dbReference>
<dbReference type="CDD" id="cd00302">
    <property type="entry name" value="cytochrome_P450"/>
    <property type="match status" value="1"/>
</dbReference>
<keyword evidence="9" id="KW-1133">Transmembrane helix</keyword>
<dbReference type="InterPro" id="IPR017972">
    <property type="entry name" value="Cyt_P450_CS"/>
</dbReference>